<evidence type="ECO:0000256" key="1">
    <source>
        <dbReference type="ARBA" id="ARBA00004651"/>
    </source>
</evidence>
<dbReference type="EMBL" id="BJYT01000005">
    <property type="protein sequence ID" value="GEO09212.1"/>
    <property type="molecule type" value="Genomic_DNA"/>
</dbReference>
<evidence type="ECO:0000256" key="4">
    <source>
        <dbReference type="ARBA" id="ARBA00022989"/>
    </source>
</evidence>
<feature type="domain" description="MacB-like periplasmic core" evidence="8">
    <location>
        <begin position="20"/>
        <end position="237"/>
    </location>
</feature>
<evidence type="ECO:0000256" key="5">
    <source>
        <dbReference type="ARBA" id="ARBA00023136"/>
    </source>
</evidence>
<evidence type="ECO:0000313" key="10">
    <source>
        <dbReference type="Proteomes" id="UP000321513"/>
    </source>
</evidence>
<reference evidence="9 10" key="1">
    <citation type="submission" date="2019-07" db="EMBL/GenBank/DDBJ databases">
        <title>Whole genome shotgun sequence of Segetibacter aerophilus NBRC 106135.</title>
        <authorList>
            <person name="Hosoyama A."/>
            <person name="Uohara A."/>
            <person name="Ohji S."/>
            <person name="Ichikawa N."/>
        </authorList>
    </citation>
    <scope>NUCLEOTIDE SEQUENCE [LARGE SCALE GENOMIC DNA]</scope>
    <source>
        <strain evidence="9 10">NBRC 106135</strain>
    </source>
</reference>
<dbReference type="AlphaFoldDB" id="A0A512BB64"/>
<dbReference type="PANTHER" id="PTHR30572">
    <property type="entry name" value="MEMBRANE COMPONENT OF TRANSPORTER-RELATED"/>
    <property type="match status" value="1"/>
</dbReference>
<comment type="caution">
    <text evidence="9">The sequence shown here is derived from an EMBL/GenBank/DDBJ whole genome shotgun (WGS) entry which is preliminary data.</text>
</comment>
<evidence type="ECO:0000259" key="7">
    <source>
        <dbReference type="Pfam" id="PF02687"/>
    </source>
</evidence>
<keyword evidence="3 6" id="KW-0812">Transmembrane</keyword>
<feature type="transmembrane region" description="Helical" evidence="6">
    <location>
        <begin position="751"/>
        <end position="776"/>
    </location>
</feature>
<dbReference type="PANTHER" id="PTHR30572:SF18">
    <property type="entry name" value="ABC-TYPE MACROLIDE FAMILY EXPORT SYSTEM PERMEASE COMPONENT 2"/>
    <property type="match status" value="1"/>
</dbReference>
<evidence type="ECO:0000256" key="3">
    <source>
        <dbReference type="ARBA" id="ARBA00022692"/>
    </source>
</evidence>
<feature type="transmembrane region" description="Helical" evidence="6">
    <location>
        <begin position="414"/>
        <end position="438"/>
    </location>
</feature>
<feature type="domain" description="ABC3 transporter permease C-terminal" evidence="7">
    <location>
        <begin position="670"/>
        <end position="779"/>
    </location>
</feature>
<feature type="transmembrane region" description="Helical" evidence="6">
    <location>
        <begin position="323"/>
        <end position="350"/>
    </location>
</feature>
<dbReference type="InterPro" id="IPR025857">
    <property type="entry name" value="MacB_PCD"/>
</dbReference>
<keyword evidence="2" id="KW-1003">Cell membrane</keyword>
<dbReference type="InterPro" id="IPR003838">
    <property type="entry name" value="ABC3_permease_C"/>
</dbReference>
<dbReference type="Pfam" id="PF12704">
    <property type="entry name" value="MacB_PCD"/>
    <property type="match status" value="2"/>
</dbReference>
<evidence type="ECO:0000259" key="8">
    <source>
        <dbReference type="Pfam" id="PF12704"/>
    </source>
</evidence>
<dbReference type="OrthoDB" id="905589at2"/>
<dbReference type="Proteomes" id="UP000321513">
    <property type="component" value="Unassembled WGS sequence"/>
</dbReference>
<feature type="domain" description="MacB-like periplasmic core" evidence="8">
    <location>
        <begin position="495"/>
        <end position="603"/>
    </location>
</feature>
<feature type="transmembrane region" description="Helical" evidence="6">
    <location>
        <begin position="277"/>
        <end position="298"/>
    </location>
</feature>
<dbReference type="InterPro" id="IPR050250">
    <property type="entry name" value="Macrolide_Exporter_MacB"/>
</dbReference>
<evidence type="ECO:0000256" key="2">
    <source>
        <dbReference type="ARBA" id="ARBA00022475"/>
    </source>
</evidence>
<feature type="transmembrane region" description="Helical" evidence="6">
    <location>
        <begin position="719"/>
        <end position="739"/>
    </location>
</feature>
<accession>A0A512BB64</accession>
<gene>
    <name evidence="9" type="ORF">SAE01_17080</name>
</gene>
<keyword evidence="4 6" id="KW-1133">Transmembrane helix</keyword>
<sequence length="790" mass="88218">MLINYFKSAMRSILKNKMTSFINIGGLAIGITAAVLILFWVQNELNFDGDHPNADHIFRVTTSIKENNWIWESSPLLLAEAAKKQVPEIEKVARLNTSNWPVFKINGNLAYEKKVAYVDDDWFSIFNYSFLDGNAASFKRDPNGIILTAATAEKYFGKSSALGATIRIDSMNYEVKGIVKNAPSNSSFQFDAYLPLAALLADPNRKQNDENWDNFNYITFIQLRPGSNTNATAKKLAHILPGNNEEGTTISLTPLKDMHFDTEVQFSSFVLGSKNTVYVFSILAFLLLLIASINYVNLTIAKASLRAKEVSVRKMVGAKRIDLFYQFIAESLLTSLISLFITLVLIRLSLPLFNNVTGKAFDLDLSSPSVWLVIGVTLLAAFTLTSIYPALMLSTFKPLNVFRGFTVLRVKDTYFRKGLVVVQFTISVMLISATIIIYSQMRFVQQTNPGYNRSQVLSFPLPMDIDMNKKESSVQSIKQELLGKTSIQSVTLSNQPIINIGSISTGSADWNGHDTTFNPKIAQLSTDADFQKTMQLQMREGRWLEHGNEADKNNVVLNETAIKELNIPRPYIGQRFTFKGRTGQIVGIVKDFTYKSFHEKTGPLVAFTDPAWFSYFTVRIAAGNVTKAIADVQSTWNKTLPGRPLEYNFLDDSFDNLYKEDQQASFLIFLLAIIAVVISSLGLFGLAAFTAEQRTKEMGIRKVLGATIGNITALLSKDFVKLVCISILVATPVAFWAMHQWIQSFAYRINITWWMFAAAGLLALLIALLTTCFQAIKTALANPVKALRTE</sequence>
<dbReference type="GO" id="GO:0005886">
    <property type="term" value="C:plasma membrane"/>
    <property type="evidence" value="ECO:0007669"/>
    <property type="project" value="UniProtKB-SubCell"/>
</dbReference>
<name>A0A512BB64_9BACT</name>
<feature type="transmembrane region" description="Helical" evidence="6">
    <location>
        <begin position="666"/>
        <end position="691"/>
    </location>
</feature>
<feature type="transmembrane region" description="Helical" evidence="6">
    <location>
        <begin position="370"/>
        <end position="393"/>
    </location>
</feature>
<dbReference type="GO" id="GO:0022857">
    <property type="term" value="F:transmembrane transporter activity"/>
    <property type="evidence" value="ECO:0007669"/>
    <property type="project" value="TreeGrafter"/>
</dbReference>
<feature type="transmembrane region" description="Helical" evidence="6">
    <location>
        <begin position="21"/>
        <end position="41"/>
    </location>
</feature>
<keyword evidence="10" id="KW-1185">Reference proteome</keyword>
<protein>
    <submittedName>
        <fullName evidence="9">ABC transporter permease</fullName>
    </submittedName>
</protein>
<evidence type="ECO:0000256" key="6">
    <source>
        <dbReference type="SAM" id="Phobius"/>
    </source>
</evidence>
<comment type="subcellular location">
    <subcellularLocation>
        <location evidence="1">Cell membrane</location>
        <topology evidence="1">Multi-pass membrane protein</topology>
    </subcellularLocation>
</comment>
<evidence type="ECO:0000313" key="9">
    <source>
        <dbReference type="EMBL" id="GEO09212.1"/>
    </source>
</evidence>
<dbReference type="Pfam" id="PF02687">
    <property type="entry name" value="FtsX"/>
    <property type="match status" value="2"/>
</dbReference>
<proteinExistence type="predicted"/>
<organism evidence="9 10">
    <name type="scientific">Segetibacter aerophilus</name>
    <dbReference type="NCBI Taxonomy" id="670293"/>
    <lineage>
        <taxon>Bacteria</taxon>
        <taxon>Pseudomonadati</taxon>
        <taxon>Bacteroidota</taxon>
        <taxon>Chitinophagia</taxon>
        <taxon>Chitinophagales</taxon>
        <taxon>Chitinophagaceae</taxon>
        <taxon>Segetibacter</taxon>
    </lineage>
</organism>
<keyword evidence="5 6" id="KW-0472">Membrane</keyword>
<feature type="domain" description="ABC3 transporter permease C-terminal" evidence="7">
    <location>
        <begin position="282"/>
        <end position="397"/>
    </location>
</feature>